<dbReference type="EMBL" id="AP022569">
    <property type="protein sequence ID" value="BBX44808.1"/>
    <property type="molecule type" value="Genomic_DNA"/>
</dbReference>
<accession>A0A7I7KTL7</accession>
<proteinExistence type="predicted"/>
<dbReference type="RefSeq" id="WP_163775204.1">
    <property type="nucleotide sequence ID" value="NZ_AP022569.1"/>
</dbReference>
<dbReference type="AlphaFoldDB" id="A0A7I7KTL7"/>
<gene>
    <name evidence="1" type="ORF">MCOO_08230</name>
</gene>
<keyword evidence="2" id="KW-1185">Reference proteome</keyword>
<dbReference type="Proteomes" id="UP000465866">
    <property type="component" value="Chromosome"/>
</dbReference>
<organism evidence="1 2">
    <name type="scientific">Mycobacterium cookii</name>
    <dbReference type="NCBI Taxonomy" id="1775"/>
    <lineage>
        <taxon>Bacteria</taxon>
        <taxon>Bacillati</taxon>
        <taxon>Actinomycetota</taxon>
        <taxon>Actinomycetes</taxon>
        <taxon>Mycobacteriales</taxon>
        <taxon>Mycobacteriaceae</taxon>
        <taxon>Mycobacterium</taxon>
    </lineage>
</organism>
<name>A0A7I7KTL7_9MYCO</name>
<reference evidence="1 2" key="1">
    <citation type="journal article" date="2019" name="Emerg. Microbes Infect.">
        <title>Comprehensive subspecies identification of 175 nontuberculous mycobacteria species based on 7547 genomic profiles.</title>
        <authorList>
            <person name="Matsumoto Y."/>
            <person name="Kinjo T."/>
            <person name="Motooka D."/>
            <person name="Nabeya D."/>
            <person name="Jung N."/>
            <person name="Uechi K."/>
            <person name="Horii T."/>
            <person name="Iida T."/>
            <person name="Fujita J."/>
            <person name="Nakamura S."/>
        </authorList>
    </citation>
    <scope>NUCLEOTIDE SEQUENCE [LARGE SCALE GENOMIC DNA]</scope>
    <source>
        <strain evidence="1 2">JCM 12404</strain>
    </source>
</reference>
<evidence type="ECO:0000313" key="2">
    <source>
        <dbReference type="Proteomes" id="UP000465866"/>
    </source>
</evidence>
<evidence type="ECO:0000313" key="1">
    <source>
        <dbReference type="EMBL" id="BBX44808.1"/>
    </source>
</evidence>
<sequence>MSWSRYEGRAPAEATLTGAARDAELEGFLRLQNPQLTDVRLERATAVDGDDAGNRPDLRWYSVVYLADDGQGA</sequence>
<protein>
    <submittedName>
        <fullName evidence="1">Uncharacterized protein</fullName>
    </submittedName>
</protein>
<dbReference type="KEGG" id="mcoo:MCOO_08230"/>